<dbReference type="GO" id="GO:0045087">
    <property type="term" value="P:innate immune response"/>
    <property type="evidence" value="ECO:0007669"/>
    <property type="project" value="TreeGrafter"/>
</dbReference>
<feature type="compositionally biased region" description="Polar residues" evidence="2">
    <location>
        <begin position="568"/>
        <end position="586"/>
    </location>
</feature>
<dbReference type="InterPro" id="IPR000451">
    <property type="entry name" value="NFkB/Dor"/>
</dbReference>
<gene>
    <name evidence="4" type="ORF">D5F01_LYC20896</name>
</gene>
<dbReference type="PANTHER" id="PTHR24169">
    <property type="entry name" value="NUCLEAR FACTOR NF-KAPPA-B PROTEIN"/>
    <property type="match status" value="1"/>
</dbReference>
<evidence type="ECO:0000313" key="4">
    <source>
        <dbReference type="EMBL" id="KAE8280336.1"/>
    </source>
</evidence>
<dbReference type="FunFam" id="2.60.40.340:FF:000003">
    <property type="entry name" value="NFkB p65 transcription factor"/>
    <property type="match status" value="1"/>
</dbReference>
<feature type="compositionally biased region" description="Low complexity" evidence="2">
    <location>
        <begin position="487"/>
        <end position="498"/>
    </location>
</feature>
<feature type="region of interest" description="Disordered" evidence="2">
    <location>
        <begin position="482"/>
        <end position="533"/>
    </location>
</feature>
<dbReference type="PRINTS" id="PR00057">
    <property type="entry name" value="NFKBTNSCPFCT"/>
</dbReference>
<dbReference type="Gene3D" id="2.60.40.10">
    <property type="entry name" value="Immunoglobulins"/>
    <property type="match status" value="1"/>
</dbReference>
<organism evidence="4 5">
    <name type="scientific">Larimichthys crocea</name>
    <name type="common">Large yellow croaker</name>
    <name type="synonym">Pseudosciaena crocea</name>
    <dbReference type="NCBI Taxonomy" id="215358"/>
    <lineage>
        <taxon>Eukaryota</taxon>
        <taxon>Metazoa</taxon>
        <taxon>Chordata</taxon>
        <taxon>Craniata</taxon>
        <taxon>Vertebrata</taxon>
        <taxon>Euteleostomi</taxon>
        <taxon>Actinopterygii</taxon>
        <taxon>Neopterygii</taxon>
        <taxon>Teleostei</taxon>
        <taxon>Neoteleostei</taxon>
        <taxon>Acanthomorphata</taxon>
        <taxon>Eupercaria</taxon>
        <taxon>Sciaenidae</taxon>
        <taxon>Larimichthys</taxon>
    </lineage>
</organism>
<dbReference type="SUPFAM" id="SSF49417">
    <property type="entry name" value="p53-like transcription factors"/>
    <property type="match status" value="1"/>
</dbReference>
<dbReference type="PROSITE" id="PS50254">
    <property type="entry name" value="REL_2"/>
    <property type="match status" value="1"/>
</dbReference>
<dbReference type="SUPFAM" id="SSF81296">
    <property type="entry name" value="E set domains"/>
    <property type="match status" value="1"/>
</dbReference>
<comment type="caution">
    <text evidence="4">The sequence shown here is derived from an EMBL/GenBank/DDBJ whole genome shotgun (WGS) entry which is preliminary data.</text>
</comment>
<dbReference type="GO" id="GO:0038061">
    <property type="term" value="P:non-canonical NF-kappaB signal transduction"/>
    <property type="evidence" value="ECO:0007669"/>
    <property type="project" value="TreeGrafter"/>
</dbReference>
<sequence length="644" mass="72699">MDVLMPSMLGDDPHLMAEPEIQIFEQPKQRGMRFRYKCEGRSAGSIPGEKSSDNNRTYPSLQILNYCGKGKVRVYLVTKNEPYRPHPHDLVGKDCKDGFYEAEFGPDRRVIAFQNLGIQCVRRREVKDAIMQRITRGINPFNVPREQLLQTEEYDLNVVRLCIQVFLQDENGHYTRPLKPVITNPIYDNRAPNTAELRICRVNRNSGSVKGGDEIFLLCDKVQKDDIEVRFFSSDGWEAKGSFSQADVHRQVAIVFKTPPYYNTSIIESVTVHMQLRRPSDQEVSEPMDFRYLPDDKDPYGYNEKKRKRENLMRISGLSGGPFACLGVNRPKAVSHMRKDLGNMYLRQQHTTAMQQQPNVFQNQPYQPSPQNLMMTSQAPNVSVSHSWANPNPALSMETVTINPSGAMSNLPHPNSSRQQQQNRTSGYSHRVEHNNFENNILPQLTIGDLQCLDTVPQASGMSQSESQPLFHLQLQREKLTSENRAQNHPGNQNQGHQTAWPNYNPLNPIQNTFNGSVPEGGGGSQGLGSFPFLEGMEGDDFLKGLGIGSQTVFQLKQEPQSTVGQETHASLMQSPRESQGNTYTNLLPRPMSNGTNMDLMRPDGSGNNQPLKNVQNPYSNNGMPSDGHYQNLADWFKATQQSD</sequence>
<reference evidence="4 5" key="1">
    <citation type="submission" date="2019-07" db="EMBL/GenBank/DDBJ databases">
        <title>Chromosome genome assembly for large yellow croaker.</title>
        <authorList>
            <person name="Xiao S."/>
        </authorList>
    </citation>
    <scope>NUCLEOTIDE SEQUENCE [LARGE SCALE GENOMIC DNA]</scope>
    <source>
        <strain evidence="4">JMULYC20181020</strain>
        <tissue evidence="4">Muscle</tissue>
    </source>
</reference>
<dbReference type="Proteomes" id="UP000424527">
    <property type="component" value="Unassembled WGS sequence"/>
</dbReference>
<dbReference type="InterPro" id="IPR014756">
    <property type="entry name" value="Ig_E-set"/>
</dbReference>
<dbReference type="InterPro" id="IPR037059">
    <property type="entry name" value="RHD_DNA_bind_dom_sf"/>
</dbReference>
<dbReference type="PROSITE" id="PS01204">
    <property type="entry name" value="REL_1"/>
    <property type="match status" value="1"/>
</dbReference>
<dbReference type="GO" id="GO:0045944">
    <property type="term" value="P:positive regulation of transcription by RNA polymerase II"/>
    <property type="evidence" value="ECO:0007669"/>
    <property type="project" value="TreeGrafter"/>
</dbReference>
<feature type="region of interest" description="Disordered" evidence="2">
    <location>
        <begin position="403"/>
        <end position="428"/>
    </location>
</feature>
<dbReference type="PANTHER" id="PTHR24169:SF4">
    <property type="entry name" value="PROTO-ONCOGENE C-REL"/>
    <property type="match status" value="1"/>
</dbReference>
<feature type="domain" description="RHD" evidence="3">
    <location>
        <begin position="16"/>
        <end position="193"/>
    </location>
</feature>
<keyword evidence="1" id="KW-0597">Phosphoprotein</keyword>
<keyword evidence="5" id="KW-1185">Reference proteome</keyword>
<name>A0A6G0HMY9_LARCR</name>
<dbReference type="CDD" id="cd01177">
    <property type="entry name" value="IPT_NFkappaB"/>
    <property type="match status" value="1"/>
</dbReference>
<dbReference type="InterPro" id="IPR011539">
    <property type="entry name" value="RHD_DNA_bind_dom"/>
</dbReference>
<evidence type="ECO:0000256" key="1">
    <source>
        <dbReference type="ARBA" id="ARBA00022553"/>
    </source>
</evidence>
<dbReference type="InterPro" id="IPR033926">
    <property type="entry name" value="IPT_NFkappaB"/>
</dbReference>
<proteinExistence type="predicted"/>
<dbReference type="GO" id="GO:0006954">
    <property type="term" value="P:inflammatory response"/>
    <property type="evidence" value="ECO:0007669"/>
    <property type="project" value="TreeGrafter"/>
</dbReference>
<feature type="compositionally biased region" description="Polar residues" evidence="2">
    <location>
        <begin position="500"/>
        <end position="515"/>
    </location>
</feature>
<dbReference type="GO" id="GO:0005737">
    <property type="term" value="C:cytoplasm"/>
    <property type="evidence" value="ECO:0007669"/>
    <property type="project" value="InterPro"/>
</dbReference>
<dbReference type="GO" id="GO:0007249">
    <property type="term" value="P:canonical NF-kappaB signal transduction"/>
    <property type="evidence" value="ECO:0007669"/>
    <property type="project" value="TreeGrafter"/>
</dbReference>
<dbReference type="SMART" id="SM00429">
    <property type="entry name" value="IPT"/>
    <property type="match status" value="1"/>
</dbReference>
<dbReference type="FunFam" id="2.60.40.10:FF:000046">
    <property type="entry name" value="Nuclear factor NF-kappa-B p105 subunit"/>
    <property type="match status" value="1"/>
</dbReference>
<dbReference type="InterPro" id="IPR030492">
    <property type="entry name" value="RHD_CS"/>
</dbReference>
<dbReference type="EMBL" id="REGW02000021">
    <property type="protein sequence ID" value="KAE8280336.1"/>
    <property type="molecule type" value="Genomic_DNA"/>
</dbReference>
<dbReference type="GO" id="GO:0000978">
    <property type="term" value="F:RNA polymerase II cis-regulatory region sequence-specific DNA binding"/>
    <property type="evidence" value="ECO:0007669"/>
    <property type="project" value="TreeGrafter"/>
</dbReference>
<dbReference type="InterPro" id="IPR008967">
    <property type="entry name" value="p53-like_TF_DNA-bd_sf"/>
</dbReference>
<dbReference type="AlphaFoldDB" id="A0A6G0HMY9"/>
<feature type="compositionally biased region" description="Low complexity" evidence="2">
    <location>
        <begin position="415"/>
        <end position="424"/>
    </location>
</feature>
<dbReference type="Gene3D" id="2.60.40.340">
    <property type="entry name" value="Rel homology domain (RHD), DNA-binding domain"/>
    <property type="match status" value="1"/>
</dbReference>
<dbReference type="Pfam" id="PF00554">
    <property type="entry name" value="RHD_DNA_bind"/>
    <property type="match status" value="1"/>
</dbReference>
<evidence type="ECO:0000313" key="5">
    <source>
        <dbReference type="Proteomes" id="UP000424527"/>
    </source>
</evidence>
<dbReference type="GO" id="GO:0034097">
    <property type="term" value="P:response to cytokine"/>
    <property type="evidence" value="ECO:0007669"/>
    <property type="project" value="TreeGrafter"/>
</dbReference>
<dbReference type="GO" id="GO:0000981">
    <property type="term" value="F:DNA-binding transcription factor activity, RNA polymerase II-specific"/>
    <property type="evidence" value="ECO:0007669"/>
    <property type="project" value="TreeGrafter"/>
</dbReference>
<protein>
    <submittedName>
        <fullName evidence="4">Proto-oncogene c-Rel p68</fullName>
    </submittedName>
</protein>
<dbReference type="InterPro" id="IPR013783">
    <property type="entry name" value="Ig-like_fold"/>
</dbReference>
<dbReference type="Pfam" id="PF16179">
    <property type="entry name" value="RHD_dimer"/>
    <property type="match status" value="1"/>
</dbReference>
<feature type="region of interest" description="Disordered" evidence="2">
    <location>
        <begin position="568"/>
        <end position="644"/>
    </location>
</feature>
<dbReference type="InterPro" id="IPR032397">
    <property type="entry name" value="RHD_dimer"/>
</dbReference>
<dbReference type="GO" id="GO:0005634">
    <property type="term" value="C:nucleus"/>
    <property type="evidence" value="ECO:0007669"/>
    <property type="project" value="TreeGrafter"/>
</dbReference>
<evidence type="ECO:0000259" key="3">
    <source>
        <dbReference type="PROSITE" id="PS50254"/>
    </source>
</evidence>
<dbReference type="InterPro" id="IPR002909">
    <property type="entry name" value="IPT_dom"/>
</dbReference>
<feature type="compositionally biased region" description="Polar residues" evidence="2">
    <location>
        <begin position="606"/>
        <end position="624"/>
    </location>
</feature>
<dbReference type="GO" id="GO:0007399">
    <property type="term" value="P:nervous system development"/>
    <property type="evidence" value="ECO:0007669"/>
    <property type="project" value="UniProtKB-ARBA"/>
</dbReference>
<evidence type="ECO:0000256" key="2">
    <source>
        <dbReference type="SAM" id="MobiDB-lite"/>
    </source>
</evidence>
<feature type="compositionally biased region" description="Polar residues" evidence="2">
    <location>
        <begin position="403"/>
        <end position="414"/>
    </location>
</feature>
<accession>A0A6G0HMY9</accession>
<dbReference type="GO" id="GO:0033554">
    <property type="term" value="P:cellular response to stress"/>
    <property type="evidence" value="ECO:0007669"/>
    <property type="project" value="TreeGrafter"/>
</dbReference>